<organism evidence="2 3">
    <name type="scientific">Phytophthora infestans</name>
    <name type="common">Potato late blight agent</name>
    <name type="synonym">Botrytis infestans</name>
    <dbReference type="NCBI Taxonomy" id="4787"/>
    <lineage>
        <taxon>Eukaryota</taxon>
        <taxon>Sar</taxon>
        <taxon>Stramenopiles</taxon>
        <taxon>Oomycota</taxon>
        <taxon>Peronosporomycetes</taxon>
        <taxon>Peronosporales</taxon>
        <taxon>Peronosporaceae</taxon>
        <taxon>Phytophthora</taxon>
    </lineage>
</organism>
<accession>A0A8S9UV70</accession>
<evidence type="ECO:0008006" key="4">
    <source>
        <dbReference type="Google" id="ProtNLM"/>
    </source>
</evidence>
<feature type="region of interest" description="Disordered" evidence="1">
    <location>
        <begin position="303"/>
        <end position="331"/>
    </location>
</feature>
<name>A0A8S9UV70_PHYIN</name>
<evidence type="ECO:0000313" key="3">
    <source>
        <dbReference type="Proteomes" id="UP000704712"/>
    </source>
</evidence>
<dbReference type="EMBL" id="JAACNO010000881">
    <property type="protein sequence ID" value="KAF4144283.1"/>
    <property type="molecule type" value="Genomic_DNA"/>
</dbReference>
<evidence type="ECO:0000313" key="2">
    <source>
        <dbReference type="EMBL" id="KAF4144283.1"/>
    </source>
</evidence>
<dbReference type="Proteomes" id="UP000704712">
    <property type="component" value="Unassembled WGS sequence"/>
</dbReference>
<proteinExistence type="predicted"/>
<sequence>MDQHLIEFSKTNLYGFKRCRLSENRRYNNAGDESTDEHRREYHRMKQQRYRERQRQREKALEETIRHLETEVSGLRLRSQLKFQVHQSSTCWVVATEYFRIFRRGVFTRDKMNSNDIEFLFSAMSPDILVDTSSGVDALLRNIQVKQLKQTAEHSIVALTPISFTITASAIRGAFPHLFEAREGSRCAQVAARLRDKHLVLTGSVRFDWDMKSKQVTLLHHQVDMVSVLVRLLDDLEDVVLVFDGANITPECVVHDGTCSVQQHQLLKLSATASAGATGGEKESATVNGQKEFATLSRVVADVKSVKKESKTESKTSKEAKSDATDKSKDK</sequence>
<comment type="caution">
    <text evidence="2">The sequence shown here is derived from an EMBL/GenBank/DDBJ whole genome shotgun (WGS) entry which is preliminary data.</text>
</comment>
<evidence type="ECO:0000256" key="1">
    <source>
        <dbReference type="SAM" id="MobiDB-lite"/>
    </source>
</evidence>
<reference evidence="2" key="1">
    <citation type="submission" date="2020-03" db="EMBL/GenBank/DDBJ databases">
        <title>Hybrid Assembly of Korean Phytophthora infestans isolates.</title>
        <authorList>
            <person name="Prokchorchik M."/>
            <person name="Lee Y."/>
            <person name="Seo J."/>
            <person name="Cho J.-H."/>
            <person name="Park Y.-E."/>
            <person name="Jang D.-C."/>
            <person name="Im J.-S."/>
            <person name="Choi J.-G."/>
            <person name="Park H.-J."/>
            <person name="Lee G.-B."/>
            <person name="Lee Y.-G."/>
            <person name="Hong S.-Y."/>
            <person name="Cho K."/>
            <person name="Sohn K.H."/>
        </authorList>
    </citation>
    <scope>NUCLEOTIDE SEQUENCE</scope>
    <source>
        <strain evidence="2">KR_2_A2</strain>
    </source>
</reference>
<feature type="compositionally biased region" description="Basic and acidic residues" evidence="1">
    <location>
        <begin position="304"/>
        <end position="331"/>
    </location>
</feature>
<dbReference type="AlphaFoldDB" id="A0A8S9UV70"/>
<gene>
    <name evidence="2" type="ORF">GN958_ATG06604</name>
</gene>
<protein>
    <recommendedName>
        <fullName evidence="4">Bzip transcription factor</fullName>
    </recommendedName>
</protein>
<feature type="region of interest" description="Disordered" evidence="1">
    <location>
        <begin position="27"/>
        <end position="55"/>
    </location>
</feature>